<dbReference type="KEGG" id="toy:FO059_15900"/>
<protein>
    <submittedName>
        <fullName evidence="3">Penicillin-binding protein</fullName>
    </submittedName>
</protein>
<sequence>MRRTSTVKTRGRTRRTLAVLAVTAALVAGLVACADTPSSAENIVRQFTASMNSRNAASAANLTDNPAAARPVIEQMLTDLPAKDIDYSIEQVATTGGRSGNVSLEAKWDFGDGRTWRYTTDGQLTQLSIGWRIVWSPGLMVPNLGVGQSVHLNRTDAAAPTVLDAAGKPYMQEQKVHEVRLDPAKVRDPAETSRRLAAALAPVAPLVTETSLTAKLADAQGKPVDVVALRDGDYAVLKGTLDAIPGVAVAEEPQLVLVNRLATSPVTSAIAERWQASRDATAGWEITINDPDGTRHRVAGEQGPPPPDLATSVDPHVQIAARNGVVGVAQPAAMVAFRPSTGQLVAVAQNNQAQQEKGIVALDQADEPGVIFQAFLDAAGVDPGDKDAVAKAARQLGIGVDVPVPGLDVSTGSAGDDGVTATTYGMAVAASTISVGALPHPVLFAGDAGDPQGDPPALPGELRDKYRAMMRESVQTGALSSLKRHEGLDALTGQVVSTKPNPPSWLIGIKGDLAFAVYVASTDGASNAVIVADQFLRWLERPPSE</sequence>
<dbReference type="GO" id="GO:0046677">
    <property type="term" value="P:response to antibiotic"/>
    <property type="evidence" value="ECO:0007669"/>
    <property type="project" value="InterPro"/>
</dbReference>
<organism evidence="3 4">
    <name type="scientific">Tomitella fengzijianii</name>
    <dbReference type="NCBI Taxonomy" id="2597660"/>
    <lineage>
        <taxon>Bacteria</taxon>
        <taxon>Bacillati</taxon>
        <taxon>Actinomycetota</taxon>
        <taxon>Actinomycetes</taxon>
        <taxon>Mycobacteriales</taxon>
        <taxon>Tomitella</taxon>
    </lineage>
</organism>
<dbReference type="InterPro" id="IPR007887">
    <property type="entry name" value="MecA_N"/>
</dbReference>
<dbReference type="EMBL" id="CP041765">
    <property type="protein sequence ID" value="QDQ98534.1"/>
    <property type="molecule type" value="Genomic_DNA"/>
</dbReference>
<reference evidence="3 4" key="1">
    <citation type="submission" date="2019-07" db="EMBL/GenBank/DDBJ databases">
        <title>Tomitella cavernea sp. nov., an actinomycete isolated from soil.</title>
        <authorList>
            <person name="Cheng J."/>
        </authorList>
    </citation>
    <scope>NUCLEOTIDE SEQUENCE [LARGE SCALE GENOMIC DNA]</scope>
    <source>
        <strain evidence="3 4">HY188</strain>
    </source>
</reference>
<dbReference type="AlphaFoldDB" id="A0A516X654"/>
<feature type="chain" id="PRO_5021778717" evidence="1">
    <location>
        <begin position="35"/>
        <end position="545"/>
    </location>
</feature>
<feature type="signal peptide" evidence="1">
    <location>
        <begin position="1"/>
        <end position="34"/>
    </location>
</feature>
<feature type="domain" description="NTF2-like N-terminal transpeptidase" evidence="2">
    <location>
        <begin position="40"/>
        <end position="147"/>
    </location>
</feature>
<evidence type="ECO:0000256" key="1">
    <source>
        <dbReference type="SAM" id="SignalP"/>
    </source>
</evidence>
<proteinExistence type="predicted"/>
<gene>
    <name evidence="3" type="ORF">FO059_15900</name>
</gene>
<dbReference type="PROSITE" id="PS51257">
    <property type="entry name" value="PROKAR_LIPOPROTEIN"/>
    <property type="match status" value="1"/>
</dbReference>
<dbReference type="Pfam" id="PF05223">
    <property type="entry name" value="MecA_N"/>
    <property type="match status" value="1"/>
</dbReference>
<dbReference type="SUPFAM" id="SSF56601">
    <property type="entry name" value="beta-lactamase/transpeptidase-like"/>
    <property type="match status" value="1"/>
</dbReference>
<evidence type="ECO:0000259" key="2">
    <source>
        <dbReference type="Pfam" id="PF05223"/>
    </source>
</evidence>
<evidence type="ECO:0000313" key="3">
    <source>
        <dbReference type="EMBL" id="QDQ98534.1"/>
    </source>
</evidence>
<dbReference type="Proteomes" id="UP000317344">
    <property type="component" value="Chromosome"/>
</dbReference>
<keyword evidence="4" id="KW-1185">Reference proteome</keyword>
<reference evidence="3 4" key="2">
    <citation type="submission" date="2019-07" db="EMBL/GenBank/DDBJ databases">
        <authorList>
            <person name="Huang Y."/>
        </authorList>
    </citation>
    <scope>NUCLEOTIDE SEQUENCE [LARGE SCALE GENOMIC DNA]</scope>
    <source>
        <strain evidence="3 4">HY188</strain>
    </source>
</reference>
<dbReference type="RefSeq" id="WP_143909939.1">
    <property type="nucleotide sequence ID" value="NZ_CP041765.1"/>
</dbReference>
<dbReference type="OrthoDB" id="5241017at2"/>
<evidence type="ECO:0000313" key="4">
    <source>
        <dbReference type="Proteomes" id="UP000317344"/>
    </source>
</evidence>
<name>A0A516X654_9ACTN</name>
<dbReference type="InterPro" id="IPR012338">
    <property type="entry name" value="Beta-lactam/transpept-like"/>
</dbReference>
<keyword evidence="1" id="KW-0732">Signal</keyword>
<accession>A0A516X654</accession>